<dbReference type="Proteomes" id="UP000005713">
    <property type="component" value="Unassembled WGS sequence"/>
</dbReference>
<evidence type="ECO:0000313" key="2">
    <source>
        <dbReference type="Proteomes" id="UP000005713"/>
    </source>
</evidence>
<accession>A3K4W7</accession>
<proteinExistence type="predicted"/>
<comment type="caution">
    <text evidence="1">The sequence shown here is derived from an EMBL/GenBank/DDBJ whole genome shotgun (WGS) entry which is preliminary data.</text>
</comment>
<organism evidence="1 2">
    <name type="scientific">Sagittula stellata (strain ATCC 700073 / DSM 11524 / E-37)</name>
    <dbReference type="NCBI Taxonomy" id="388399"/>
    <lineage>
        <taxon>Bacteria</taxon>
        <taxon>Pseudomonadati</taxon>
        <taxon>Pseudomonadota</taxon>
        <taxon>Alphaproteobacteria</taxon>
        <taxon>Rhodobacterales</taxon>
        <taxon>Roseobacteraceae</taxon>
        <taxon>Sagittula</taxon>
    </lineage>
</organism>
<dbReference type="AlphaFoldDB" id="A3K4W7"/>
<dbReference type="EMBL" id="AAYA01000007">
    <property type="protein sequence ID" value="EBA08016.1"/>
    <property type="molecule type" value="Genomic_DNA"/>
</dbReference>
<evidence type="ECO:0000313" key="1">
    <source>
        <dbReference type="EMBL" id="EBA08016.1"/>
    </source>
</evidence>
<dbReference type="OrthoDB" id="7319221at2"/>
<protein>
    <submittedName>
        <fullName evidence="1">Uncharacterized protein</fullName>
    </submittedName>
</protein>
<reference evidence="1 2" key="1">
    <citation type="submission" date="2006-06" db="EMBL/GenBank/DDBJ databases">
        <authorList>
            <person name="Moran M.A."/>
            <person name="Ferriera S."/>
            <person name="Johnson J."/>
            <person name="Kravitz S."/>
            <person name="Beeson K."/>
            <person name="Sutton G."/>
            <person name="Rogers Y.-H."/>
            <person name="Friedman R."/>
            <person name="Frazier M."/>
            <person name="Venter J.C."/>
        </authorList>
    </citation>
    <scope>NUCLEOTIDE SEQUENCE [LARGE SCALE GENOMIC DNA]</scope>
    <source>
        <strain evidence="1 2">E-37</strain>
    </source>
</reference>
<dbReference type="RefSeq" id="WP_005859854.1">
    <property type="nucleotide sequence ID" value="NZ_AAYA01000007.1"/>
</dbReference>
<gene>
    <name evidence="1" type="ORF">SSE37_02145</name>
</gene>
<keyword evidence="2" id="KW-1185">Reference proteome</keyword>
<sequence>MSERDQNRIEILSLVVQGRMAAGNAANLLALSRRQVSAPRERGRAAITFFAQQSVGRLLRLHCKKMETVSRPE</sequence>
<name>A3K4W7_SAGS3</name>